<dbReference type="Proteomes" id="UP000410492">
    <property type="component" value="Unassembled WGS sequence"/>
</dbReference>
<proteinExistence type="predicted"/>
<organism evidence="1 2">
    <name type="scientific">Callosobruchus maculatus</name>
    <name type="common">Southern cowpea weevil</name>
    <name type="synonym">Pulse bruchid</name>
    <dbReference type="NCBI Taxonomy" id="64391"/>
    <lineage>
        <taxon>Eukaryota</taxon>
        <taxon>Metazoa</taxon>
        <taxon>Ecdysozoa</taxon>
        <taxon>Arthropoda</taxon>
        <taxon>Hexapoda</taxon>
        <taxon>Insecta</taxon>
        <taxon>Pterygota</taxon>
        <taxon>Neoptera</taxon>
        <taxon>Endopterygota</taxon>
        <taxon>Coleoptera</taxon>
        <taxon>Polyphaga</taxon>
        <taxon>Cucujiformia</taxon>
        <taxon>Chrysomeloidea</taxon>
        <taxon>Chrysomelidae</taxon>
        <taxon>Bruchinae</taxon>
        <taxon>Bruchini</taxon>
        <taxon>Callosobruchus</taxon>
    </lineage>
</organism>
<evidence type="ECO:0000313" key="1">
    <source>
        <dbReference type="EMBL" id="VEN38456.1"/>
    </source>
</evidence>
<accession>A0A653BSZ6</accession>
<keyword evidence="2" id="KW-1185">Reference proteome</keyword>
<evidence type="ECO:0000313" key="2">
    <source>
        <dbReference type="Proteomes" id="UP000410492"/>
    </source>
</evidence>
<protein>
    <submittedName>
        <fullName evidence="1">Uncharacterized protein</fullName>
    </submittedName>
</protein>
<gene>
    <name evidence="1" type="ORF">CALMAC_LOCUS3350</name>
</gene>
<dbReference type="AlphaFoldDB" id="A0A653BSZ6"/>
<reference evidence="1 2" key="1">
    <citation type="submission" date="2019-01" db="EMBL/GenBank/DDBJ databases">
        <authorList>
            <person name="Sayadi A."/>
        </authorList>
    </citation>
    <scope>NUCLEOTIDE SEQUENCE [LARGE SCALE GENOMIC DNA]</scope>
</reference>
<name>A0A653BSZ6_CALMS</name>
<dbReference type="EMBL" id="CAACVG010004531">
    <property type="protein sequence ID" value="VEN38456.1"/>
    <property type="molecule type" value="Genomic_DNA"/>
</dbReference>
<sequence>MKSLSARPSTTAQTGLLYPKTNKGYCSKLSRGTVDPALKKSSICTLSLDCLIKSYRCGFRTEGPNHQKRI</sequence>